<reference evidence="2" key="1">
    <citation type="submission" date="2022-06" db="EMBL/GenBank/DDBJ databases">
        <title>Novel species in genus nocardia.</title>
        <authorList>
            <person name="Li F."/>
        </authorList>
    </citation>
    <scope>NUCLEOTIDE SEQUENCE</scope>
    <source>
        <strain evidence="2">CDC141</strain>
    </source>
</reference>
<organism evidence="2 3">
    <name type="scientific">Nocardia pulmonis</name>
    <dbReference type="NCBI Taxonomy" id="2951408"/>
    <lineage>
        <taxon>Bacteria</taxon>
        <taxon>Bacillati</taxon>
        <taxon>Actinomycetota</taxon>
        <taxon>Actinomycetes</taxon>
        <taxon>Mycobacteriales</taxon>
        <taxon>Nocardiaceae</taxon>
        <taxon>Nocardia</taxon>
    </lineage>
</organism>
<dbReference type="InterPro" id="IPR036736">
    <property type="entry name" value="ACP-like_sf"/>
</dbReference>
<evidence type="ECO:0000313" key="3">
    <source>
        <dbReference type="Proteomes" id="UP001139157"/>
    </source>
</evidence>
<evidence type="ECO:0000259" key="1">
    <source>
        <dbReference type="PROSITE" id="PS50075"/>
    </source>
</evidence>
<protein>
    <submittedName>
        <fullName evidence="2">Phosphopantetheine-binding protein</fullName>
    </submittedName>
</protein>
<dbReference type="Pfam" id="PF00550">
    <property type="entry name" value="PP-binding"/>
    <property type="match status" value="1"/>
</dbReference>
<accession>A0A9X2EA29</accession>
<dbReference type="EMBL" id="JAMRXG010000005">
    <property type="protein sequence ID" value="MCM6774313.1"/>
    <property type="molecule type" value="Genomic_DNA"/>
</dbReference>
<proteinExistence type="predicted"/>
<dbReference type="PROSITE" id="PS50075">
    <property type="entry name" value="CARRIER"/>
    <property type="match status" value="1"/>
</dbReference>
<evidence type="ECO:0000313" key="2">
    <source>
        <dbReference type="EMBL" id="MCM6774313.1"/>
    </source>
</evidence>
<dbReference type="Gene3D" id="1.10.1200.10">
    <property type="entry name" value="ACP-like"/>
    <property type="match status" value="1"/>
</dbReference>
<dbReference type="SUPFAM" id="SSF47336">
    <property type="entry name" value="ACP-like"/>
    <property type="match status" value="1"/>
</dbReference>
<gene>
    <name evidence="2" type="ORF">NDR86_12590</name>
</gene>
<feature type="domain" description="Carrier" evidence="1">
    <location>
        <begin position="6"/>
        <end position="83"/>
    </location>
</feature>
<dbReference type="InterPro" id="IPR009081">
    <property type="entry name" value="PP-bd_ACP"/>
</dbReference>
<dbReference type="RefSeq" id="WP_251911876.1">
    <property type="nucleotide sequence ID" value="NZ_JAMRXG010000005.1"/>
</dbReference>
<comment type="caution">
    <text evidence="2">The sequence shown here is derived from an EMBL/GenBank/DDBJ whole genome shotgun (WGS) entry which is preliminary data.</text>
</comment>
<sequence>MTESIAIDFDTVYTLVRNVLVDLGVDGDEFHADAKFDDLDVDSLDIADLMTAIKKEYGIEIPRNELAGVTVRGFVDRVLGSAA</sequence>
<keyword evidence="3" id="KW-1185">Reference proteome</keyword>
<dbReference type="AlphaFoldDB" id="A0A9X2EA29"/>
<name>A0A9X2EA29_9NOCA</name>
<dbReference type="Proteomes" id="UP001139157">
    <property type="component" value="Unassembled WGS sequence"/>
</dbReference>